<name>A0A9Q0N673_9DIPT</name>
<keyword evidence="2 4" id="KW-0863">Zinc-finger</keyword>
<keyword evidence="1 4" id="KW-0479">Metal-binding</keyword>
<comment type="caution">
    <text evidence="7">The sequence shown here is derived from an EMBL/GenBank/DDBJ whole genome shotgun (WGS) entry which is preliminary data.</text>
</comment>
<evidence type="ECO:0000256" key="2">
    <source>
        <dbReference type="ARBA" id="ARBA00022771"/>
    </source>
</evidence>
<keyword evidence="3 4" id="KW-0862">Zinc</keyword>
<evidence type="ECO:0000256" key="5">
    <source>
        <dbReference type="SAM" id="MobiDB-lite"/>
    </source>
</evidence>
<evidence type="ECO:0000313" key="8">
    <source>
        <dbReference type="Proteomes" id="UP001151699"/>
    </source>
</evidence>
<dbReference type="GO" id="GO:0008270">
    <property type="term" value="F:zinc ion binding"/>
    <property type="evidence" value="ECO:0007669"/>
    <property type="project" value="UniProtKB-KW"/>
</dbReference>
<feature type="domain" description="C3H1-type" evidence="6">
    <location>
        <begin position="91"/>
        <end position="118"/>
    </location>
</feature>
<sequence length="173" mass="19167">MSLVPAYASSSDDDDSTHSSENEASTVNETSQRKTESISLPSASSLLSGISKGAIAGHVFNNPYKDAENAKIASLEKHVKMVATEEHIQVKNGKKICWNYRKGRCRFGSNCTFAHDEIEVPRIPETTQDATEENQTKYSQPPNVKKKKRPGLGDSVTPSKRTMKHYHRTQSSK</sequence>
<evidence type="ECO:0000256" key="1">
    <source>
        <dbReference type="ARBA" id="ARBA00022723"/>
    </source>
</evidence>
<reference evidence="7" key="1">
    <citation type="submission" date="2022-07" db="EMBL/GenBank/DDBJ databases">
        <authorList>
            <person name="Trinca V."/>
            <person name="Uliana J.V.C."/>
            <person name="Torres T.T."/>
            <person name="Ward R.J."/>
            <person name="Monesi N."/>
        </authorList>
    </citation>
    <scope>NUCLEOTIDE SEQUENCE</scope>
    <source>
        <strain evidence="7">HSMRA1968</strain>
        <tissue evidence="7">Whole embryos</tissue>
    </source>
</reference>
<dbReference type="Gene3D" id="4.10.1000.10">
    <property type="entry name" value="Zinc finger, CCCH-type"/>
    <property type="match status" value="1"/>
</dbReference>
<dbReference type="PROSITE" id="PS50103">
    <property type="entry name" value="ZF_C3H1"/>
    <property type="match status" value="1"/>
</dbReference>
<evidence type="ECO:0000256" key="4">
    <source>
        <dbReference type="PROSITE-ProRule" id="PRU00723"/>
    </source>
</evidence>
<dbReference type="InterPro" id="IPR036855">
    <property type="entry name" value="Znf_CCCH_sf"/>
</dbReference>
<feature type="region of interest" description="Disordered" evidence="5">
    <location>
        <begin position="1"/>
        <end position="40"/>
    </location>
</feature>
<dbReference type="Pfam" id="PF18044">
    <property type="entry name" value="zf-CCCH_4"/>
    <property type="match status" value="1"/>
</dbReference>
<feature type="region of interest" description="Disordered" evidence="5">
    <location>
        <begin position="122"/>
        <end position="173"/>
    </location>
</feature>
<dbReference type="InterPro" id="IPR041367">
    <property type="entry name" value="Znf-CCCH_4"/>
</dbReference>
<dbReference type="SUPFAM" id="SSF90229">
    <property type="entry name" value="CCCH zinc finger"/>
    <property type="match status" value="1"/>
</dbReference>
<evidence type="ECO:0000259" key="6">
    <source>
        <dbReference type="PROSITE" id="PS50103"/>
    </source>
</evidence>
<proteinExistence type="predicted"/>
<organism evidence="7 8">
    <name type="scientific">Pseudolycoriella hygida</name>
    <dbReference type="NCBI Taxonomy" id="35572"/>
    <lineage>
        <taxon>Eukaryota</taxon>
        <taxon>Metazoa</taxon>
        <taxon>Ecdysozoa</taxon>
        <taxon>Arthropoda</taxon>
        <taxon>Hexapoda</taxon>
        <taxon>Insecta</taxon>
        <taxon>Pterygota</taxon>
        <taxon>Neoptera</taxon>
        <taxon>Endopterygota</taxon>
        <taxon>Diptera</taxon>
        <taxon>Nematocera</taxon>
        <taxon>Sciaroidea</taxon>
        <taxon>Sciaridae</taxon>
        <taxon>Pseudolycoriella</taxon>
    </lineage>
</organism>
<dbReference type="EMBL" id="WJQU01000002">
    <property type="protein sequence ID" value="KAJ6644224.1"/>
    <property type="molecule type" value="Genomic_DNA"/>
</dbReference>
<dbReference type="InterPro" id="IPR000571">
    <property type="entry name" value="Znf_CCCH"/>
</dbReference>
<accession>A0A9Q0N673</accession>
<feature type="zinc finger region" description="C3H1-type" evidence="4">
    <location>
        <begin position="91"/>
        <end position="118"/>
    </location>
</feature>
<keyword evidence="8" id="KW-1185">Reference proteome</keyword>
<dbReference type="Proteomes" id="UP001151699">
    <property type="component" value="Chromosome B"/>
</dbReference>
<protein>
    <recommendedName>
        <fullName evidence="6">C3H1-type domain-containing protein</fullName>
    </recommendedName>
</protein>
<gene>
    <name evidence="7" type="ORF">Bhyg_09191</name>
</gene>
<feature type="compositionally biased region" description="Basic residues" evidence="5">
    <location>
        <begin position="161"/>
        <end position="173"/>
    </location>
</feature>
<dbReference type="SMART" id="SM00356">
    <property type="entry name" value="ZnF_C3H1"/>
    <property type="match status" value="1"/>
</dbReference>
<evidence type="ECO:0000313" key="7">
    <source>
        <dbReference type="EMBL" id="KAJ6644224.1"/>
    </source>
</evidence>
<dbReference type="AlphaFoldDB" id="A0A9Q0N673"/>
<dbReference type="OrthoDB" id="336321at2759"/>
<evidence type="ECO:0000256" key="3">
    <source>
        <dbReference type="ARBA" id="ARBA00022833"/>
    </source>
</evidence>